<dbReference type="AlphaFoldDB" id="A0A4R5YP68"/>
<feature type="binding site" evidence="4">
    <location>
        <begin position="618"/>
        <end position="619"/>
    </location>
    <ligand>
        <name>substrate</name>
    </ligand>
</feature>
<dbReference type="GO" id="GO:0005975">
    <property type="term" value="P:carbohydrate metabolic process"/>
    <property type="evidence" value="ECO:0007669"/>
    <property type="project" value="InterPro"/>
</dbReference>
<comment type="similarity">
    <text evidence="1">Belongs to the glycosyl hydrolase 65 family.</text>
</comment>
<keyword evidence="8" id="KW-0378">Hydrolase</keyword>
<dbReference type="InterPro" id="IPR005195">
    <property type="entry name" value="Glyco_hydro_65_M"/>
</dbReference>
<evidence type="ECO:0000313" key="8">
    <source>
        <dbReference type="EMBL" id="TDL45137.1"/>
    </source>
</evidence>
<dbReference type="InterPro" id="IPR037018">
    <property type="entry name" value="GH65_N"/>
</dbReference>
<comment type="caution">
    <text evidence="8">The sequence shown here is derived from an EMBL/GenBank/DDBJ whole genome shotgun (WGS) entry which is preliminary data.</text>
</comment>
<keyword evidence="2" id="KW-0326">Glycosidase</keyword>
<feature type="domain" description="Glycoside hydrolase family 65 C-terminal" evidence="6">
    <location>
        <begin position="715"/>
        <end position="776"/>
    </location>
</feature>
<protein>
    <submittedName>
        <fullName evidence="8">Glycoside hydrolase family 65 protein</fullName>
    </submittedName>
</protein>
<dbReference type="PIRSF" id="PIRSF036289">
    <property type="entry name" value="Glycosyl_hydrolase_malt_phosph"/>
    <property type="match status" value="1"/>
</dbReference>
<accession>A0A4R5YP68</accession>
<feature type="domain" description="Glycoside hydrolase family 65 N-terminal" evidence="7">
    <location>
        <begin position="16"/>
        <end position="284"/>
    </location>
</feature>
<dbReference type="STRING" id="273677.BW34_02613"/>
<dbReference type="Proteomes" id="UP000295633">
    <property type="component" value="Unassembled WGS sequence"/>
</dbReference>
<dbReference type="InterPro" id="IPR011013">
    <property type="entry name" value="Gal_mutarotase_sf_dom"/>
</dbReference>
<evidence type="ECO:0000259" key="7">
    <source>
        <dbReference type="Pfam" id="PF03636"/>
    </source>
</evidence>
<evidence type="ECO:0000313" key="9">
    <source>
        <dbReference type="Proteomes" id="UP000295633"/>
    </source>
</evidence>
<dbReference type="InterPro" id="IPR005196">
    <property type="entry name" value="Glyco_hydro_65_N"/>
</dbReference>
<dbReference type="Gene3D" id="2.70.98.40">
    <property type="entry name" value="Glycoside hydrolase, family 65, N-terminal domain"/>
    <property type="match status" value="1"/>
</dbReference>
<reference evidence="8 9" key="1">
    <citation type="submission" date="2019-03" db="EMBL/GenBank/DDBJ databases">
        <title>Genome Sequencing and Assembly of Various Microbes Isolated from Partially Reclaimed Soil and Acid Mine Drainage (AMD) Site.</title>
        <authorList>
            <person name="Steinbock B."/>
            <person name="Bechtold R."/>
            <person name="Sevigny J.L."/>
            <person name="Thomas D."/>
            <person name="Cuthill L.R."/>
            <person name="Aveiro Johannsen E.J."/>
            <person name="Thomas K."/>
            <person name="Ghosh A."/>
        </authorList>
    </citation>
    <scope>NUCLEOTIDE SEQUENCE [LARGE SCALE GENOMIC DNA]</scope>
    <source>
        <strain evidence="8 9">F-B2</strain>
    </source>
</reference>
<dbReference type="PANTHER" id="PTHR11051:SF13">
    <property type="entry name" value="GLYCOSYL TRANSFERASE"/>
    <property type="match status" value="1"/>
</dbReference>
<evidence type="ECO:0000259" key="5">
    <source>
        <dbReference type="Pfam" id="PF03632"/>
    </source>
</evidence>
<evidence type="ECO:0000256" key="4">
    <source>
        <dbReference type="PIRSR" id="PIRSR036289-51"/>
    </source>
</evidence>
<feature type="domain" description="Glycoside hydrolase family 65 central catalytic" evidence="5">
    <location>
        <begin position="340"/>
        <end position="706"/>
    </location>
</feature>
<evidence type="ECO:0000259" key="6">
    <source>
        <dbReference type="Pfam" id="PF03633"/>
    </source>
</evidence>
<dbReference type="PANTHER" id="PTHR11051">
    <property type="entry name" value="GLYCOSYL HYDROLASE-RELATED"/>
    <property type="match status" value="1"/>
</dbReference>
<dbReference type="SUPFAM" id="SSF74650">
    <property type="entry name" value="Galactose mutarotase-like"/>
    <property type="match status" value="1"/>
</dbReference>
<dbReference type="InterPro" id="IPR017045">
    <property type="entry name" value="Malt_Pase/Glycosyl_Hdrlase"/>
</dbReference>
<dbReference type="Pfam" id="PF03633">
    <property type="entry name" value="Glyco_hydro_65C"/>
    <property type="match status" value="1"/>
</dbReference>
<dbReference type="Gene3D" id="1.50.10.10">
    <property type="match status" value="1"/>
</dbReference>
<sequence>MIDRQRFPVDPWRLVETSFSLDDPGVTETIFAEGNGYLGLRGNHPEGRHAHEHGTFLNGFHEVFPIRHAERAFGFAEVGQTIINAPDSKVMRVYVDDEPLSLDIADLREYERALDMRRGVLTRHVRWMTPSGKDVVVDYERLVSFEERHVAVMRISVTVLNADAPVTVSCQLINRQDGQDVYGGAAHGAKPEAGFDPRKADGFHGRVLQPEEYWQDGDRSALSYKVTESGMTVAVVADHLVETENEYSSRSLVEPDIAKNVFRVQARQGVPVTITKAVAYHTSRGVPARELVERGRRTLDRVEHEGIQNLFDRQQAWISAFWERSDVVIEGHDDLQQATRWCLYQLAQAAARADSLGVPAKGVTGSGYSGHYFWDTEVYVLPFLAYTTPLWARNALRMRYLMLPAARKRAGQLNEAGALFPWRTINGEEASAYYAAGTAQYHINADIAFALGKYVRATGDTEFLYREGVDILVETARLWATLGFWRFTETGDPESFHIHGVTGPDEYTTVVNDNLFTNVMARYNLRYAARVVREMSIDQPEAYRAMAERLDLDEAEPVAWQSAGEAMHIPYSEALGIHPQDAVFLEREVWDLENTPEEQRPLLLHFHPLVIYRYQVLKQADVVLALFLQGNQFTPAEKLADFEYYDALTTGDSTLSAVVQAILAAEVGYQDLALEYFRESAFVDLGDLHANASDGVHVASAGGVWTALVAGFGGMRDHRGALTFDPRLPADWPSLSYTLHWHGTRLQVTVRRDEMVVSAGDGDAVSFTVRGAGYTVAGGETVTVPLDGQGPVIPGRPTLQQIGEQLREDGTLLSASVPDATAATSVPVHTGTIPVVTVDPEGTDAADEIAADADTRTQQIPTLGAGEVTARV</sequence>
<dbReference type="GO" id="GO:0016757">
    <property type="term" value="F:glycosyltransferase activity"/>
    <property type="evidence" value="ECO:0007669"/>
    <property type="project" value="UniProtKB-ARBA"/>
</dbReference>
<name>A0A4R5YP68_9MICO</name>
<dbReference type="SUPFAM" id="SSF48208">
    <property type="entry name" value="Six-hairpin glycosidases"/>
    <property type="match status" value="1"/>
</dbReference>
<evidence type="ECO:0000256" key="3">
    <source>
        <dbReference type="PIRSR" id="PIRSR036289-50"/>
    </source>
</evidence>
<feature type="active site" description="Proton donor" evidence="3">
    <location>
        <position position="506"/>
    </location>
</feature>
<proteinExistence type="inferred from homology"/>
<evidence type="ECO:0000256" key="1">
    <source>
        <dbReference type="ARBA" id="ARBA00006768"/>
    </source>
</evidence>
<dbReference type="InterPro" id="IPR008928">
    <property type="entry name" value="6-hairpin_glycosidase_sf"/>
</dbReference>
<dbReference type="Gene3D" id="2.60.420.10">
    <property type="entry name" value="Maltose phosphorylase, domain 3"/>
    <property type="match status" value="1"/>
</dbReference>
<dbReference type="EMBL" id="SMZX01000001">
    <property type="protein sequence ID" value="TDL45137.1"/>
    <property type="molecule type" value="Genomic_DNA"/>
</dbReference>
<dbReference type="Pfam" id="PF03632">
    <property type="entry name" value="Glyco_hydro_65m"/>
    <property type="match status" value="1"/>
</dbReference>
<organism evidence="8 9">
    <name type="scientific">Microbacterium oleivorans</name>
    <dbReference type="NCBI Taxonomy" id="273677"/>
    <lineage>
        <taxon>Bacteria</taxon>
        <taxon>Bacillati</taxon>
        <taxon>Actinomycetota</taxon>
        <taxon>Actinomycetes</taxon>
        <taxon>Micrococcales</taxon>
        <taxon>Microbacteriaceae</taxon>
        <taxon>Microbacterium</taxon>
    </lineage>
</organism>
<gene>
    <name evidence="8" type="ORF">E2R54_01235</name>
</gene>
<evidence type="ECO:0000256" key="2">
    <source>
        <dbReference type="ARBA" id="ARBA00023295"/>
    </source>
</evidence>
<dbReference type="GO" id="GO:0004553">
    <property type="term" value="F:hydrolase activity, hydrolyzing O-glycosyl compounds"/>
    <property type="evidence" value="ECO:0007669"/>
    <property type="project" value="TreeGrafter"/>
</dbReference>
<dbReference type="Pfam" id="PF03636">
    <property type="entry name" value="Glyco_hydro_65N"/>
    <property type="match status" value="1"/>
</dbReference>
<dbReference type="InterPro" id="IPR012341">
    <property type="entry name" value="6hp_glycosidase-like_sf"/>
</dbReference>
<dbReference type="InterPro" id="IPR005194">
    <property type="entry name" value="Glyco_hydro_65_C"/>
</dbReference>
<feature type="binding site" evidence="4">
    <location>
        <begin position="374"/>
        <end position="375"/>
    </location>
    <ligand>
        <name>substrate</name>
    </ligand>
</feature>
<dbReference type="RefSeq" id="WP_133398397.1">
    <property type="nucleotide sequence ID" value="NZ_SMZX01000001.1"/>
</dbReference>
<dbReference type="GO" id="GO:0030246">
    <property type="term" value="F:carbohydrate binding"/>
    <property type="evidence" value="ECO:0007669"/>
    <property type="project" value="InterPro"/>
</dbReference>